<dbReference type="EMBL" id="FZMP01000004">
    <property type="protein sequence ID" value="SNQ58965.1"/>
    <property type="molecule type" value="Genomic_DNA"/>
</dbReference>
<dbReference type="RefSeq" id="WP_096203381.1">
    <property type="nucleotide sequence ID" value="NZ_FZMP01000004.1"/>
</dbReference>
<evidence type="ECO:0000313" key="1">
    <source>
        <dbReference type="EMBL" id="SNQ58965.1"/>
    </source>
</evidence>
<protein>
    <submittedName>
        <fullName evidence="1">Uncharacterized protein</fullName>
    </submittedName>
</protein>
<dbReference type="Proteomes" id="UP000218615">
    <property type="component" value="Unassembled WGS sequence"/>
</dbReference>
<organism evidence="1 2">
    <name type="scientific">Candidatus Methanoperedens nitratireducens</name>
    <dbReference type="NCBI Taxonomy" id="1392998"/>
    <lineage>
        <taxon>Archaea</taxon>
        <taxon>Methanobacteriati</taxon>
        <taxon>Methanobacteriota</taxon>
        <taxon>Stenosarchaea group</taxon>
        <taxon>Methanomicrobia</taxon>
        <taxon>Methanosarcinales</taxon>
        <taxon>ANME-2 cluster</taxon>
        <taxon>Candidatus Methanoperedentaceae</taxon>
        <taxon>Candidatus Methanoperedens</taxon>
    </lineage>
</organism>
<accession>A0A284VI78</accession>
<evidence type="ECO:0000313" key="2">
    <source>
        <dbReference type="Proteomes" id="UP000218615"/>
    </source>
</evidence>
<reference evidence="2" key="1">
    <citation type="submission" date="2017-06" db="EMBL/GenBank/DDBJ databases">
        <authorList>
            <person name="Cremers G."/>
        </authorList>
    </citation>
    <scope>NUCLEOTIDE SEQUENCE [LARGE SCALE GENOMIC DNA]</scope>
</reference>
<name>A0A284VI78_9EURY</name>
<gene>
    <name evidence="1" type="ORF">MNV_1010022</name>
</gene>
<proteinExistence type="predicted"/>
<keyword evidence="2" id="KW-1185">Reference proteome</keyword>
<dbReference type="AlphaFoldDB" id="A0A284VI78"/>
<sequence length="142" mass="15543">MYKITICEGDLKVVSWIDAGTRTLVCSGTEGIRVPLAVIPVTVNVPVPTTVPTPSKGRMQLRVYKCSDVEVYKDLGFISGETSIDFDWETSAEGWWEVAGWKLFVNGKPVVDEGIPVFEYRSSSGHITKNVTVNGDVTVTSD</sequence>